<feature type="domain" description="Survival Motor Neuron Gemin2-binding" evidence="2">
    <location>
        <begin position="11"/>
        <end position="32"/>
    </location>
</feature>
<feature type="region of interest" description="Disordered" evidence="1">
    <location>
        <begin position="34"/>
        <end position="70"/>
    </location>
</feature>
<organism evidence="3 4">
    <name type="scientific">Verticillium longisporum</name>
    <name type="common">Verticillium dahliae var. longisporum</name>
    <dbReference type="NCBI Taxonomy" id="100787"/>
    <lineage>
        <taxon>Eukaryota</taxon>
        <taxon>Fungi</taxon>
        <taxon>Dikarya</taxon>
        <taxon>Ascomycota</taxon>
        <taxon>Pezizomycotina</taxon>
        <taxon>Sordariomycetes</taxon>
        <taxon>Hypocreomycetidae</taxon>
        <taxon>Glomerellales</taxon>
        <taxon>Plectosphaerellaceae</taxon>
        <taxon>Verticillium</taxon>
    </lineage>
</organism>
<dbReference type="AlphaFoldDB" id="A0A8I2ZQM9"/>
<feature type="compositionally biased region" description="Basic and acidic residues" evidence="1">
    <location>
        <begin position="45"/>
        <end position="70"/>
    </location>
</feature>
<dbReference type="Pfam" id="PF20636">
    <property type="entry name" value="SMN_G2-BD"/>
    <property type="match status" value="1"/>
</dbReference>
<sequence>MTVSEDQLTHEEVWDDSALIDSWNEALDEYKARQNRALVPSTNRSDPHLGGKLADLEPRASTTSKEKQRQ</sequence>
<accession>A0A8I2ZQM9</accession>
<evidence type="ECO:0000259" key="2">
    <source>
        <dbReference type="Pfam" id="PF20636"/>
    </source>
</evidence>
<comment type="caution">
    <text evidence="3">The sequence shown here is derived from an EMBL/GenBank/DDBJ whole genome shotgun (WGS) entry which is preliminary data.</text>
</comment>
<dbReference type="OrthoDB" id="197400at2759"/>
<proteinExistence type="predicted"/>
<protein>
    <recommendedName>
        <fullName evidence="2">Survival Motor Neuron Gemin2-binding domain-containing protein</fullName>
    </recommendedName>
</protein>
<dbReference type="EMBL" id="JAEMWZ010000120">
    <property type="protein sequence ID" value="KAG7135543.1"/>
    <property type="molecule type" value="Genomic_DNA"/>
</dbReference>
<dbReference type="CDD" id="cd22851">
    <property type="entry name" value="SMN_N"/>
    <property type="match status" value="1"/>
</dbReference>
<reference evidence="3" key="1">
    <citation type="journal article" date="2021" name="Mol. Plant Pathol.">
        <title>A 20-kb lineage-specific genomic region tames virulence in pathogenic amphidiploid Verticillium longisporum.</title>
        <authorList>
            <person name="Harting R."/>
            <person name="Starke J."/>
            <person name="Kusch H."/>
            <person name="Poggeler S."/>
            <person name="Maurus I."/>
            <person name="Schluter R."/>
            <person name="Landesfeind M."/>
            <person name="Bulla I."/>
            <person name="Nowrousian M."/>
            <person name="de Jonge R."/>
            <person name="Stahlhut G."/>
            <person name="Hoff K.J."/>
            <person name="Asshauer K.P."/>
            <person name="Thurmer A."/>
            <person name="Stanke M."/>
            <person name="Daniel R."/>
            <person name="Morgenstern B."/>
            <person name="Thomma B.P.H.J."/>
            <person name="Kronstad J.W."/>
            <person name="Braus-Stromeyer S.A."/>
            <person name="Braus G.H."/>
        </authorList>
    </citation>
    <scope>NUCLEOTIDE SEQUENCE</scope>
    <source>
        <strain evidence="3">Vl32</strain>
    </source>
</reference>
<dbReference type="InterPro" id="IPR049481">
    <property type="entry name" value="SMN_G2-BD"/>
</dbReference>
<evidence type="ECO:0000313" key="3">
    <source>
        <dbReference type="EMBL" id="KAG7135543.1"/>
    </source>
</evidence>
<evidence type="ECO:0000313" key="4">
    <source>
        <dbReference type="Proteomes" id="UP000689129"/>
    </source>
</evidence>
<evidence type="ECO:0000256" key="1">
    <source>
        <dbReference type="SAM" id="MobiDB-lite"/>
    </source>
</evidence>
<gene>
    <name evidence="3" type="ORF">HYQ45_018895</name>
</gene>
<dbReference type="Proteomes" id="UP000689129">
    <property type="component" value="Unassembled WGS sequence"/>
</dbReference>
<name>A0A8I2ZQM9_VERLO</name>